<accession>K3X0H6</accession>
<evidence type="ECO:0000256" key="2">
    <source>
        <dbReference type="ARBA" id="ARBA00023136"/>
    </source>
</evidence>
<dbReference type="PANTHER" id="PTHR31361:SF1">
    <property type="entry name" value="BETA-GLUCAN SYNTHESIS-ASSOCIATED PROTEIN KRE6-RELATED"/>
    <property type="match status" value="1"/>
</dbReference>
<dbReference type="InterPro" id="IPR013320">
    <property type="entry name" value="ConA-like_dom_sf"/>
</dbReference>
<dbReference type="InterPro" id="IPR005629">
    <property type="entry name" value="Skn1/Kre6/Sbg1"/>
</dbReference>
<keyword evidence="8" id="KW-1185">Reference proteome</keyword>
<dbReference type="FunFam" id="2.60.120.200:FF:000157">
    <property type="entry name" value="Beta-glucan synthesis-associated protein SKN1"/>
    <property type="match status" value="1"/>
</dbReference>
<dbReference type="EMBL" id="GL376592">
    <property type="status" value="NOT_ANNOTATED_CDS"/>
    <property type="molecule type" value="Genomic_DNA"/>
</dbReference>
<dbReference type="EnsemblProtists" id="PYU1_T010725">
    <property type="protein sequence ID" value="PYU1_T010725"/>
    <property type="gene ID" value="PYU1_G010702"/>
</dbReference>
<keyword evidence="2 6" id="KW-0472">Membrane</keyword>
<evidence type="ECO:0000313" key="8">
    <source>
        <dbReference type="Proteomes" id="UP000019132"/>
    </source>
</evidence>
<evidence type="ECO:0000256" key="1">
    <source>
        <dbReference type="ARBA" id="ARBA00004370"/>
    </source>
</evidence>
<dbReference type="PANTHER" id="PTHR31361">
    <property type="entry name" value="BETA-GLUCAN SYNTHESIS-ASSOCIATED PROTEIN KRE6-RELATED"/>
    <property type="match status" value="1"/>
</dbReference>
<dbReference type="STRING" id="431595.K3X0H6"/>
<keyword evidence="3" id="KW-0325">Glycoprotein</keyword>
<dbReference type="GO" id="GO:0071555">
    <property type="term" value="P:cell wall organization"/>
    <property type="evidence" value="ECO:0007669"/>
    <property type="project" value="UniProtKB-KW"/>
</dbReference>
<feature type="compositionally biased region" description="Polar residues" evidence="5">
    <location>
        <begin position="646"/>
        <end position="660"/>
    </location>
</feature>
<dbReference type="InParanoid" id="K3X0H6"/>
<dbReference type="GO" id="GO:0006078">
    <property type="term" value="P:(1-&gt;6)-beta-D-glucan biosynthetic process"/>
    <property type="evidence" value="ECO:0007669"/>
    <property type="project" value="TreeGrafter"/>
</dbReference>
<reference evidence="7" key="3">
    <citation type="submission" date="2015-02" db="UniProtKB">
        <authorList>
            <consortium name="EnsemblProtists"/>
        </authorList>
    </citation>
    <scope>IDENTIFICATION</scope>
    <source>
        <strain evidence="7">DAOM BR144</strain>
    </source>
</reference>
<keyword evidence="4" id="KW-0961">Cell wall biogenesis/degradation</keyword>
<keyword evidence="6" id="KW-0812">Transmembrane</keyword>
<dbReference type="HOGENOM" id="CLU_018379_2_0_1"/>
<comment type="subcellular location">
    <subcellularLocation>
        <location evidence="1">Membrane</location>
    </subcellularLocation>
</comment>
<dbReference type="eggNOG" id="ENOG502QR13">
    <property type="taxonomic scope" value="Eukaryota"/>
</dbReference>
<reference evidence="8" key="1">
    <citation type="journal article" date="2010" name="Genome Biol.">
        <title>Genome sequence of the necrotrophic plant pathogen Pythium ultimum reveals original pathogenicity mechanisms and effector repertoire.</title>
        <authorList>
            <person name="Levesque C.A."/>
            <person name="Brouwer H."/>
            <person name="Cano L."/>
            <person name="Hamilton J.P."/>
            <person name="Holt C."/>
            <person name="Huitema E."/>
            <person name="Raffaele S."/>
            <person name="Robideau G.P."/>
            <person name="Thines M."/>
            <person name="Win J."/>
            <person name="Zerillo M.M."/>
            <person name="Beakes G.W."/>
            <person name="Boore J.L."/>
            <person name="Busam D."/>
            <person name="Dumas B."/>
            <person name="Ferriera S."/>
            <person name="Fuerstenberg S.I."/>
            <person name="Gachon C.M."/>
            <person name="Gaulin E."/>
            <person name="Govers F."/>
            <person name="Grenville-Briggs L."/>
            <person name="Horner N."/>
            <person name="Hostetler J."/>
            <person name="Jiang R.H."/>
            <person name="Johnson J."/>
            <person name="Krajaejun T."/>
            <person name="Lin H."/>
            <person name="Meijer H.J."/>
            <person name="Moore B."/>
            <person name="Morris P."/>
            <person name="Phuntmart V."/>
            <person name="Puiu D."/>
            <person name="Shetty J."/>
            <person name="Stajich J.E."/>
            <person name="Tripathy S."/>
            <person name="Wawra S."/>
            <person name="van West P."/>
            <person name="Whitty B.R."/>
            <person name="Coutinho P.M."/>
            <person name="Henrissat B."/>
            <person name="Martin F."/>
            <person name="Thomas P.D."/>
            <person name="Tyler B.M."/>
            <person name="De Vries R.P."/>
            <person name="Kamoun S."/>
            <person name="Yandell M."/>
            <person name="Tisserat N."/>
            <person name="Buell C.R."/>
        </authorList>
    </citation>
    <scope>NUCLEOTIDE SEQUENCE</scope>
    <source>
        <strain evidence="8">DAOM:BR144</strain>
    </source>
</reference>
<dbReference type="OMA" id="HIWMSLE"/>
<dbReference type="AlphaFoldDB" id="K3X0H6"/>
<reference evidence="8" key="2">
    <citation type="submission" date="2010-04" db="EMBL/GenBank/DDBJ databases">
        <authorList>
            <person name="Buell R."/>
            <person name="Hamilton J."/>
            <person name="Hostetler J."/>
        </authorList>
    </citation>
    <scope>NUCLEOTIDE SEQUENCE [LARGE SCALE GENOMIC DNA]</scope>
    <source>
        <strain evidence="8">DAOM:BR144</strain>
    </source>
</reference>
<dbReference type="GO" id="GO:0015926">
    <property type="term" value="F:glucosidase activity"/>
    <property type="evidence" value="ECO:0007669"/>
    <property type="project" value="TreeGrafter"/>
</dbReference>
<dbReference type="GO" id="GO:0005789">
    <property type="term" value="C:endoplasmic reticulum membrane"/>
    <property type="evidence" value="ECO:0007669"/>
    <property type="project" value="TreeGrafter"/>
</dbReference>
<evidence type="ECO:0000256" key="4">
    <source>
        <dbReference type="ARBA" id="ARBA00023316"/>
    </source>
</evidence>
<feature type="transmembrane region" description="Helical" evidence="6">
    <location>
        <begin position="609"/>
        <end position="631"/>
    </location>
</feature>
<dbReference type="Pfam" id="PF03935">
    <property type="entry name" value="SKN1_KRE6_Sbg1"/>
    <property type="match status" value="2"/>
</dbReference>
<evidence type="ECO:0000313" key="7">
    <source>
        <dbReference type="EnsemblProtists" id="PYU1_T010725"/>
    </source>
</evidence>
<dbReference type="VEuPathDB" id="FungiDB:PYU1_G010702"/>
<organism evidence="7 8">
    <name type="scientific">Globisporangium ultimum (strain ATCC 200006 / CBS 805.95 / DAOM BR144)</name>
    <name type="common">Pythium ultimum</name>
    <dbReference type="NCBI Taxonomy" id="431595"/>
    <lineage>
        <taxon>Eukaryota</taxon>
        <taxon>Sar</taxon>
        <taxon>Stramenopiles</taxon>
        <taxon>Oomycota</taxon>
        <taxon>Peronosporomycetes</taxon>
        <taxon>Pythiales</taxon>
        <taxon>Pythiaceae</taxon>
        <taxon>Globisporangium</taxon>
    </lineage>
</organism>
<feature type="region of interest" description="Disordered" evidence="5">
    <location>
        <begin position="184"/>
        <end position="208"/>
    </location>
</feature>
<dbReference type="Gene3D" id="2.60.120.200">
    <property type="match status" value="2"/>
</dbReference>
<sequence>MSDEFNTPNRSFKPGEDHMWTSIDKPDGVNAALEVYSHNMTSTACDDDGTCYFYIEAIDDVTTLRLWNNYKNPPGYQTTTFHYRAAMVQSWNKFCFQGGMVEVRAQLPGAIGPESGNPDIAAGPSGHALSKAHYPTWPGIWMMGNLGRAIFSASTNRMWPFSYNECNDDVFLSSNQRISACDSNPGSGMNPNQGRGAPEIDILEGGGSDVSSSIQLGPGMPQEYRIMYATDDANAGCVYSASCTTPGANAPDLPTALYKSKRGHKSWYQGLRYASNNFCSADAKAKQSYTTVKANVDKGITENSCTVANCAGSRDPNADLSFIDGSKTNHWGINTNGTCFPLMNGYTGAYLCSPGNPSPLCEKTDVPQSDGVKVFEYQMDAISSNWPLHVAAYTSFLTYQLEWVMGDTGYVRWMLAGQPLYEIPASSIVSPPQNAAKSNPKKLMIEEPLYLILNVALSSTWGTKPPNPGKECRGDGTDAVANKICDSFPMYMKIDYIRVYQDTSTNSTMAVGCDPKTHPTKQWIQDHIEEYEDFDNPAIDVSGKAFCRDDSDCTLSRNKTRVQTGSCVRSRCRCKGSSWTGPRCTTALGAIESSDGGTLKIDSSYGPPWFVALTTSGLTIAVTLLAVYFSLMTEKKNGASERKKQTLMQPKSALSITSGSDVGLAGSKGPRENNYSTNFV</sequence>
<dbReference type="GO" id="GO:0005886">
    <property type="term" value="C:plasma membrane"/>
    <property type="evidence" value="ECO:0007669"/>
    <property type="project" value="TreeGrafter"/>
</dbReference>
<proteinExistence type="predicted"/>
<protein>
    <recommendedName>
        <fullName evidence="9">GH16 domain-containing protein</fullName>
    </recommendedName>
</protein>
<evidence type="ECO:0000256" key="6">
    <source>
        <dbReference type="SAM" id="Phobius"/>
    </source>
</evidence>
<feature type="region of interest" description="Disordered" evidence="5">
    <location>
        <begin position="639"/>
        <end position="680"/>
    </location>
</feature>
<evidence type="ECO:0000256" key="3">
    <source>
        <dbReference type="ARBA" id="ARBA00023180"/>
    </source>
</evidence>
<dbReference type="Proteomes" id="UP000019132">
    <property type="component" value="Unassembled WGS sequence"/>
</dbReference>
<dbReference type="SUPFAM" id="SSF49899">
    <property type="entry name" value="Concanavalin A-like lectins/glucanases"/>
    <property type="match status" value="1"/>
</dbReference>
<feature type="compositionally biased region" description="Polar residues" evidence="5">
    <location>
        <begin position="184"/>
        <end position="193"/>
    </location>
</feature>
<name>K3X0H6_GLOUD</name>
<evidence type="ECO:0000256" key="5">
    <source>
        <dbReference type="SAM" id="MobiDB-lite"/>
    </source>
</evidence>
<keyword evidence="6" id="KW-1133">Transmembrane helix</keyword>
<evidence type="ECO:0008006" key="9">
    <source>
        <dbReference type="Google" id="ProtNLM"/>
    </source>
</evidence>